<organism evidence="1 2">
    <name type="scientific">Pogonophryne albipinna</name>
    <dbReference type="NCBI Taxonomy" id="1090488"/>
    <lineage>
        <taxon>Eukaryota</taxon>
        <taxon>Metazoa</taxon>
        <taxon>Chordata</taxon>
        <taxon>Craniata</taxon>
        <taxon>Vertebrata</taxon>
        <taxon>Euteleostomi</taxon>
        <taxon>Actinopterygii</taxon>
        <taxon>Neopterygii</taxon>
        <taxon>Teleostei</taxon>
        <taxon>Neoteleostei</taxon>
        <taxon>Acanthomorphata</taxon>
        <taxon>Eupercaria</taxon>
        <taxon>Perciformes</taxon>
        <taxon>Notothenioidei</taxon>
        <taxon>Pogonophryne</taxon>
    </lineage>
</organism>
<dbReference type="AlphaFoldDB" id="A0AAD6FIH3"/>
<sequence length="273" mass="26460">MPVVRGSAAISNDSPGILEMIDTFDRPGGASAEAAYAGTNTYAVGLEDKPGKRIPKAGATASAGVGYAGAEWSVFDAEAKGPNASVGAVASAGTLSASAFARAELGSASASAVVKGGANVSSDRSGISKIIDTFDRPGGASAEAAYAGTNTYAVGLENKPGKRIPKAGATASAGVGYAGAEWSFFDAEAKGPNASVGAVASAGTLSASAFARAELGSASASAGPLKATVGLSVDTGVSVGAGSVEAKLLGCGFSVGRTMGFSMFGTGLELNLW</sequence>
<proteinExistence type="predicted"/>
<accession>A0AAD6FIH3</accession>
<protein>
    <submittedName>
        <fullName evidence="1">Uncharacterized protein</fullName>
    </submittedName>
</protein>
<gene>
    <name evidence="1" type="ORF">JOQ06_007474</name>
</gene>
<dbReference type="Proteomes" id="UP001219934">
    <property type="component" value="Unassembled WGS sequence"/>
</dbReference>
<reference evidence="1" key="1">
    <citation type="submission" date="2022-11" db="EMBL/GenBank/DDBJ databases">
        <title>Chromosome-level genome of Pogonophryne albipinna.</title>
        <authorList>
            <person name="Jo E."/>
        </authorList>
    </citation>
    <scope>NUCLEOTIDE SEQUENCE</scope>
    <source>
        <strain evidence="1">SGF0006</strain>
        <tissue evidence="1">Muscle</tissue>
    </source>
</reference>
<evidence type="ECO:0000313" key="2">
    <source>
        <dbReference type="Proteomes" id="UP001219934"/>
    </source>
</evidence>
<dbReference type="EMBL" id="JAPTMU010000012">
    <property type="protein sequence ID" value="KAJ4934689.1"/>
    <property type="molecule type" value="Genomic_DNA"/>
</dbReference>
<evidence type="ECO:0000313" key="1">
    <source>
        <dbReference type="EMBL" id="KAJ4934689.1"/>
    </source>
</evidence>
<keyword evidence="2" id="KW-1185">Reference proteome</keyword>
<comment type="caution">
    <text evidence="1">The sequence shown here is derived from an EMBL/GenBank/DDBJ whole genome shotgun (WGS) entry which is preliminary data.</text>
</comment>
<name>A0AAD6FIH3_9TELE</name>